<evidence type="ECO:0000259" key="13">
    <source>
        <dbReference type="Pfam" id="PF01095"/>
    </source>
</evidence>
<dbReference type="PROSITE" id="PS00503">
    <property type="entry name" value="PECTINESTERASE_2"/>
    <property type="match status" value="1"/>
</dbReference>
<gene>
    <name evidence="14" type="ORF">FSB_LOCUS61910</name>
</gene>
<keyword evidence="9 12" id="KW-0063">Aspartyl esterase</keyword>
<sequence length="348" mass="38841">MDYNNWISWNIQNYRQKATLKAKSKVEAPGTSRKGLDVKQWKAEMNKVRISVSQNGTSDFKTIREALNSIPLYNTRRVILVISPGVYREKITIPRTLPFVTFLGDANDPPTITGNDSASVPGREGMPLGTFQSATVAVDANYFVAINMKFENTAPHEIGSIGEQGVAIRISGTKAAFYNCSFYGSQDTLYDHKGLHYFNNCFIQGSVDFIFGYGRSLYENCYLNSIAKKVASLTAQKRTNSSLASGFSFKDSVVTGSGHVYLGRAWGDYSRVVFSYTFLDKIVLPQGWSDWGDQKRDSSVYYGEYKCSGPGANLTGRVAWARMLTDEEAKPFIGTQYVEGDTWLIRPY</sequence>
<comment type="similarity">
    <text evidence="3">Belongs to the pectinesterase family.</text>
</comment>
<dbReference type="EMBL" id="OIVN01006486">
    <property type="protein sequence ID" value="SPD34028.1"/>
    <property type="molecule type" value="Genomic_DNA"/>
</dbReference>
<dbReference type="Pfam" id="PF01095">
    <property type="entry name" value="Pectinesterase"/>
    <property type="match status" value="1"/>
</dbReference>
<dbReference type="UniPathway" id="UPA00545">
    <property type="reaction ID" value="UER00823"/>
</dbReference>
<evidence type="ECO:0000256" key="2">
    <source>
        <dbReference type="ARBA" id="ARBA00005184"/>
    </source>
</evidence>
<comment type="catalytic activity">
    <reaction evidence="10 12">
        <text>[(1-&gt;4)-alpha-D-galacturonosyl methyl ester](n) + n H2O = [(1-&gt;4)-alpha-D-galacturonosyl](n) + n methanol + n H(+)</text>
        <dbReference type="Rhea" id="RHEA:22380"/>
        <dbReference type="Rhea" id="RHEA-COMP:14570"/>
        <dbReference type="Rhea" id="RHEA-COMP:14573"/>
        <dbReference type="ChEBI" id="CHEBI:15377"/>
        <dbReference type="ChEBI" id="CHEBI:15378"/>
        <dbReference type="ChEBI" id="CHEBI:17790"/>
        <dbReference type="ChEBI" id="CHEBI:140522"/>
        <dbReference type="ChEBI" id="CHEBI:140523"/>
        <dbReference type="EC" id="3.1.1.11"/>
    </reaction>
</comment>
<evidence type="ECO:0000256" key="10">
    <source>
        <dbReference type="ARBA" id="ARBA00047928"/>
    </source>
</evidence>
<keyword evidence="5" id="KW-0134">Cell wall</keyword>
<dbReference type="EC" id="3.1.1.11" evidence="4 12"/>
<dbReference type="GO" id="GO:0030599">
    <property type="term" value="F:pectinesterase activity"/>
    <property type="evidence" value="ECO:0007669"/>
    <property type="project" value="UniProtKB-UniRule"/>
</dbReference>
<evidence type="ECO:0000256" key="12">
    <source>
        <dbReference type="RuleBase" id="RU000589"/>
    </source>
</evidence>
<feature type="domain" description="Pectinesterase catalytic" evidence="13">
    <location>
        <begin position="50"/>
        <end position="341"/>
    </location>
</feature>
<comment type="pathway">
    <text evidence="2 12">Glycan metabolism; pectin degradation; 2-dehydro-3-deoxy-D-gluconate from pectin: step 1/5.</text>
</comment>
<dbReference type="GO" id="GO:0042545">
    <property type="term" value="P:cell wall modification"/>
    <property type="evidence" value="ECO:0007669"/>
    <property type="project" value="UniProtKB-UniRule"/>
</dbReference>
<dbReference type="InterPro" id="IPR033131">
    <property type="entry name" value="Pectinesterase_Asp_AS"/>
</dbReference>
<evidence type="ECO:0000256" key="4">
    <source>
        <dbReference type="ARBA" id="ARBA00013229"/>
    </source>
</evidence>
<evidence type="ECO:0000256" key="7">
    <source>
        <dbReference type="ARBA" id="ARBA00022729"/>
    </source>
</evidence>
<evidence type="ECO:0000256" key="8">
    <source>
        <dbReference type="ARBA" id="ARBA00022801"/>
    </source>
</evidence>
<dbReference type="PANTHER" id="PTHR31321">
    <property type="entry name" value="ACYL-COA THIOESTER HYDROLASE YBHC-RELATED"/>
    <property type="match status" value="1"/>
</dbReference>
<evidence type="ECO:0000256" key="9">
    <source>
        <dbReference type="ARBA" id="ARBA00023085"/>
    </source>
</evidence>
<evidence type="ECO:0000256" key="6">
    <source>
        <dbReference type="ARBA" id="ARBA00022525"/>
    </source>
</evidence>
<organism evidence="14">
    <name type="scientific">Fagus sylvatica</name>
    <name type="common">Beechnut</name>
    <dbReference type="NCBI Taxonomy" id="28930"/>
    <lineage>
        <taxon>Eukaryota</taxon>
        <taxon>Viridiplantae</taxon>
        <taxon>Streptophyta</taxon>
        <taxon>Embryophyta</taxon>
        <taxon>Tracheophyta</taxon>
        <taxon>Spermatophyta</taxon>
        <taxon>Magnoliopsida</taxon>
        <taxon>eudicotyledons</taxon>
        <taxon>Gunneridae</taxon>
        <taxon>Pentapetalae</taxon>
        <taxon>rosids</taxon>
        <taxon>fabids</taxon>
        <taxon>Fagales</taxon>
        <taxon>Fagaceae</taxon>
        <taxon>Fagus</taxon>
    </lineage>
</organism>
<dbReference type="GO" id="GO:0045490">
    <property type="term" value="P:pectin catabolic process"/>
    <property type="evidence" value="ECO:0007669"/>
    <property type="project" value="UniProtKB-UniRule"/>
</dbReference>
<dbReference type="InterPro" id="IPR012334">
    <property type="entry name" value="Pectin_lyas_fold"/>
</dbReference>
<name>A0A2N9JAW2_FAGSY</name>
<evidence type="ECO:0000256" key="1">
    <source>
        <dbReference type="ARBA" id="ARBA00004191"/>
    </source>
</evidence>
<accession>A0A2N9JAW2</accession>
<keyword evidence="8 12" id="KW-0378">Hydrolase</keyword>
<keyword evidence="6" id="KW-0964">Secreted</keyword>
<proteinExistence type="inferred from homology"/>
<dbReference type="Gene3D" id="2.160.20.10">
    <property type="entry name" value="Single-stranded right-handed beta-helix, Pectin lyase-like"/>
    <property type="match status" value="1"/>
</dbReference>
<dbReference type="InterPro" id="IPR011050">
    <property type="entry name" value="Pectin_lyase_fold/virulence"/>
</dbReference>
<evidence type="ECO:0000256" key="3">
    <source>
        <dbReference type="ARBA" id="ARBA00008891"/>
    </source>
</evidence>
<dbReference type="FunFam" id="2.160.20.10:FF:000008">
    <property type="entry name" value="Pectinesterase"/>
    <property type="match status" value="1"/>
</dbReference>
<reference evidence="14" key="1">
    <citation type="submission" date="2018-02" db="EMBL/GenBank/DDBJ databases">
        <authorList>
            <person name="Cohen D.B."/>
            <person name="Kent A.D."/>
        </authorList>
    </citation>
    <scope>NUCLEOTIDE SEQUENCE</scope>
</reference>
<protein>
    <recommendedName>
        <fullName evidence="4 12">Pectinesterase</fullName>
        <ecNumber evidence="4 12">3.1.1.11</ecNumber>
    </recommendedName>
</protein>
<comment type="subcellular location">
    <subcellularLocation>
        <location evidence="1">Secreted</location>
        <location evidence="1">Cell wall</location>
    </subcellularLocation>
</comment>
<evidence type="ECO:0000256" key="11">
    <source>
        <dbReference type="PROSITE-ProRule" id="PRU10040"/>
    </source>
</evidence>
<keyword evidence="7" id="KW-0732">Signal</keyword>
<evidence type="ECO:0000313" key="14">
    <source>
        <dbReference type="EMBL" id="SPD34028.1"/>
    </source>
</evidence>
<evidence type="ECO:0000256" key="5">
    <source>
        <dbReference type="ARBA" id="ARBA00022512"/>
    </source>
</evidence>
<dbReference type="InterPro" id="IPR000070">
    <property type="entry name" value="Pectinesterase_cat"/>
</dbReference>
<feature type="active site" evidence="11">
    <location>
        <position position="208"/>
    </location>
</feature>
<dbReference type="PANTHER" id="PTHR31321:SF81">
    <property type="entry name" value="PECTINESTERASE"/>
    <property type="match status" value="1"/>
</dbReference>
<dbReference type="AlphaFoldDB" id="A0A2N9JAW2"/>
<dbReference type="SUPFAM" id="SSF51126">
    <property type="entry name" value="Pectin lyase-like"/>
    <property type="match status" value="1"/>
</dbReference>